<keyword evidence="1" id="KW-0175">Coiled coil</keyword>
<reference evidence="2" key="1">
    <citation type="journal article" date="2020" name="Nature">
        <title>Giant virus diversity and host interactions through global metagenomics.</title>
        <authorList>
            <person name="Schulz F."/>
            <person name="Roux S."/>
            <person name="Paez-Espino D."/>
            <person name="Jungbluth S."/>
            <person name="Walsh D.A."/>
            <person name="Denef V.J."/>
            <person name="McMahon K.D."/>
            <person name="Konstantinidis K.T."/>
            <person name="Eloe-Fadrosh E.A."/>
            <person name="Kyrpides N.C."/>
            <person name="Woyke T."/>
        </authorList>
    </citation>
    <scope>NUCLEOTIDE SEQUENCE</scope>
    <source>
        <strain evidence="2">GVMAG-M-3300025695-21</strain>
    </source>
</reference>
<sequence>MNTDYESQIVSLKETIKNMKKTINEEREEYKKLYQLNKKTNIWQNNSNVQSDDYTSYIDEEYYKENMYINTLKTQIIDLIKQNDMLKTKNRLLIEENELLKGEFRI</sequence>
<dbReference type="EMBL" id="MN740297">
    <property type="protein sequence ID" value="QHT98826.1"/>
    <property type="molecule type" value="Genomic_DNA"/>
</dbReference>
<accession>A0A6C0J2G6</accession>
<evidence type="ECO:0000256" key="1">
    <source>
        <dbReference type="SAM" id="Coils"/>
    </source>
</evidence>
<name>A0A6C0J2G6_9ZZZZ</name>
<feature type="coiled-coil region" evidence="1">
    <location>
        <begin position="2"/>
        <end position="36"/>
    </location>
</feature>
<organism evidence="2">
    <name type="scientific">viral metagenome</name>
    <dbReference type="NCBI Taxonomy" id="1070528"/>
    <lineage>
        <taxon>unclassified sequences</taxon>
        <taxon>metagenomes</taxon>
        <taxon>organismal metagenomes</taxon>
    </lineage>
</organism>
<protein>
    <submittedName>
        <fullName evidence="2">Uncharacterized protein</fullName>
    </submittedName>
</protein>
<dbReference type="AlphaFoldDB" id="A0A6C0J2G6"/>
<evidence type="ECO:0000313" key="2">
    <source>
        <dbReference type="EMBL" id="QHT98826.1"/>
    </source>
</evidence>
<proteinExistence type="predicted"/>